<reference evidence="4" key="5">
    <citation type="submission" date="2021-05" db="UniProtKB">
        <authorList>
            <consortium name="EnsemblPlants"/>
        </authorList>
    </citation>
    <scope>IDENTIFICATION</scope>
    <source>
        <strain evidence="4">cv. B73</strain>
    </source>
</reference>
<dbReference type="AlphaFoldDB" id="C4JC21"/>
<evidence type="ECO:0000313" key="5">
    <source>
        <dbReference type="Proteomes" id="UP000007305"/>
    </source>
</evidence>
<feature type="compositionally biased region" description="Basic and acidic residues" evidence="1">
    <location>
        <begin position="172"/>
        <end position="181"/>
    </location>
</feature>
<accession>C4JC21</accession>
<evidence type="ECO:0000256" key="1">
    <source>
        <dbReference type="SAM" id="MobiDB-lite"/>
    </source>
</evidence>
<reference evidence="3" key="2">
    <citation type="submission" date="2012-06" db="EMBL/GenBank/DDBJ databases">
        <authorList>
            <person name="Yu Y."/>
            <person name="Currie J."/>
            <person name="Lomeli R."/>
            <person name="Angelova A."/>
            <person name="Collura K."/>
            <person name="Wissotski M."/>
            <person name="Campos D."/>
            <person name="Kudrna D."/>
            <person name="Golser W."/>
            <person name="Ashely E."/>
            <person name="Descour A."/>
            <person name="Fernandes J."/>
            <person name="Soderlund C."/>
            <person name="Walbot V."/>
        </authorList>
    </citation>
    <scope>NUCLEOTIDE SEQUENCE</scope>
    <source>
        <strain evidence="3">B73</strain>
    </source>
</reference>
<dbReference type="Gramene" id="Zm00001eb060020_T001">
    <property type="protein sequence ID" value="Zm00001eb060020_P001"/>
    <property type="gene ID" value="Zm00001eb060020"/>
</dbReference>
<reference evidence="5" key="3">
    <citation type="submission" date="2015-12" db="EMBL/GenBank/DDBJ databases">
        <title>Update maize B73 reference genome by single molecule sequencing technologies.</title>
        <authorList>
            <consortium name="Maize Genome Sequencing Project"/>
            <person name="Ware D."/>
        </authorList>
    </citation>
    <scope>NUCLEOTIDE SEQUENCE [LARGE SCALE GENOMIC DNA]</scope>
    <source>
        <strain evidence="5">cv. B73</strain>
    </source>
</reference>
<proteinExistence type="evidence at transcript level"/>
<feature type="region of interest" description="Disordered" evidence="1">
    <location>
        <begin position="144"/>
        <end position="189"/>
    </location>
</feature>
<dbReference type="Proteomes" id="UP000007305">
    <property type="component" value="Chromosome 1"/>
</dbReference>
<reference evidence="3" key="1">
    <citation type="journal article" date="2009" name="PLoS Genet.">
        <title>Sequencing, mapping, and analysis of 27,455 maize full-length cDNAs.</title>
        <authorList>
            <person name="Soderlund C."/>
            <person name="Descour A."/>
            <person name="Kudrna D."/>
            <person name="Bomhoff M."/>
            <person name="Boyd L."/>
            <person name="Currie J."/>
            <person name="Angelova A."/>
            <person name="Collura K."/>
            <person name="Wissotski M."/>
            <person name="Ashley E."/>
            <person name="Morrow D."/>
            <person name="Fernandes J."/>
            <person name="Walbot V."/>
            <person name="Yu Y."/>
        </authorList>
    </citation>
    <scope>NUCLEOTIDE SEQUENCE</scope>
    <source>
        <strain evidence="3">B73</strain>
    </source>
</reference>
<reference evidence="4" key="4">
    <citation type="submission" date="2019-07" db="EMBL/GenBank/DDBJ databases">
        <authorList>
            <person name="Seetharam A."/>
            <person name="Woodhouse M."/>
            <person name="Cannon E."/>
        </authorList>
    </citation>
    <scope>NUCLEOTIDE SEQUENCE [LARGE SCALE GENOMIC DNA]</scope>
    <source>
        <strain evidence="4">cv. B73</strain>
    </source>
</reference>
<protein>
    <submittedName>
        <fullName evidence="3 4">Uncharacterized protein</fullName>
    </submittedName>
</protein>
<evidence type="ECO:0000256" key="2">
    <source>
        <dbReference type="SAM" id="SignalP"/>
    </source>
</evidence>
<keyword evidence="5" id="KW-1185">Reference proteome</keyword>
<dbReference type="EMBL" id="BT088368">
    <property type="protein sequence ID" value="ACR38721.1"/>
    <property type="molecule type" value="mRNA"/>
</dbReference>
<feature type="region of interest" description="Disordered" evidence="1">
    <location>
        <begin position="251"/>
        <end position="285"/>
    </location>
</feature>
<keyword evidence="2" id="KW-0732">Signal</keyword>
<dbReference type="EnsemblPlants" id="Zm00001eb060020_T001">
    <property type="protein sequence ID" value="Zm00001eb060020_P001"/>
    <property type="gene ID" value="Zm00001eb060020"/>
</dbReference>
<evidence type="ECO:0000313" key="3">
    <source>
        <dbReference type="EMBL" id="ACR38721.1"/>
    </source>
</evidence>
<feature type="compositionally biased region" description="Basic and acidic residues" evidence="1">
    <location>
        <begin position="148"/>
        <end position="159"/>
    </location>
</feature>
<feature type="chain" id="PRO_5042451197" evidence="2">
    <location>
        <begin position="35"/>
        <end position="317"/>
    </location>
</feature>
<evidence type="ECO:0000313" key="4">
    <source>
        <dbReference type="EnsemblPlants" id="Zm00001eb060020_P001"/>
    </source>
</evidence>
<feature type="signal peptide" evidence="2">
    <location>
        <begin position="1"/>
        <end position="34"/>
    </location>
</feature>
<sequence>MGRTMTRMMTRRMRMAMQVHLRVLFWCFRATCSCSRPRSTKDLARPTLPSMSSSCSPCAATSTAMSLNTCCSSSRLRSSPATAPCRSWISATTPSTSPRPWPCSAMARCRNRSPSPDSASASRVASSGCAPVTVKYRRATVSRYSAATRDRSDEKDSIESRSFLRSPATTDVRVRSVEEPGPHPGTDRLAALARSSDSRRSFTTLAFLIAAATSASIRARRPRTAAASCIDFPPSLASWSDRWMRSRSRSSSLMDSTSSKNLSRLAPAAAPGGADISTPPDSMSPPSRFHELENRLFMVDGLFCLWLIGFLTGQGRF</sequence>
<organism evidence="3">
    <name type="scientific">Zea mays</name>
    <name type="common">Maize</name>
    <dbReference type="NCBI Taxonomy" id="4577"/>
    <lineage>
        <taxon>Eukaryota</taxon>
        <taxon>Viridiplantae</taxon>
        <taxon>Streptophyta</taxon>
        <taxon>Embryophyta</taxon>
        <taxon>Tracheophyta</taxon>
        <taxon>Spermatophyta</taxon>
        <taxon>Magnoliopsida</taxon>
        <taxon>Liliopsida</taxon>
        <taxon>Poales</taxon>
        <taxon>Poaceae</taxon>
        <taxon>PACMAD clade</taxon>
        <taxon>Panicoideae</taxon>
        <taxon>Andropogonodae</taxon>
        <taxon>Andropogoneae</taxon>
        <taxon>Tripsacinae</taxon>
        <taxon>Zea</taxon>
    </lineage>
</organism>
<name>C4JC21_MAIZE</name>